<dbReference type="EMBL" id="NBCO01000088">
    <property type="protein sequence ID" value="ORC82527.1"/>
    <property type="molecule type" value="Genomic_DNA"/>
</dbReference>
<dbReference type="VEuPathDB" id="TriTrypDB:TM35_000881060"/>
<dbReference type="GeneID" id="39991242"/>
<protein>
    <submittedName>
        <fullName evidence="4">Uncharacterized protein</fullName>
    </submittedName>
</protein>
<evidence type="ECO:0000256" key="3">
    <source>
        <dbReference type="SAM" id="SignalP"/>
    </source>
</evidence>
<evidence type="ECO:0000256" key="2">
    <source>
        <dbReference type="SAM" id="MobiDB-lite"/>
    </source>
</evidence>
<organism evidence="4 5">
    <name type="scientific">Trypanosoma theileri</name>
    <dbReference type="NCBI Taxonomy" id="67003"/>
    <lineage>
        <taxon>Eukaryota</taxon>
        <taxon>Discoba</taxon>
        <taxon>Euglenozoa</taxon>
        <taxon>Kinetoplastea</taxon>
        <taxon>Metakinetoplastina</taxon>
        <taxon>Trypanosomatida</taxon>
        <taxon>Trypanosomatidae</taxon>
        <taxon>Trypanosoma</taxon>
    </lineage>
</organism>
<sequence>MTTMFVQLRGVVYLLIILQCCVCVVSAEVTEEDGKDYVNFMNRWIANVERELPGAKSCKTVGEKHNADYKEQAENALKLATEMVNMSNRTKYLMGIHKNKTANDEGINVKEELVKQMGALQKKVEESRDIVTKARATLEEARELAGCKTILHNLEFLMTDRQEENLNVSLGELEKLNKAVDSHDWRVLINRTRSRENETKWLIQGLKVVTKRSTGYSVDVAKGLGDAAAAVERAVEWFKAVESEVGIDQYAEKVRELETKTEQAKWREKLDEPDKEADIVKGSNETTTKELKWTKKKEAGDRAVTVTGAKVREYTGKTGLGDYVDLMNQELEKERKALTQKKNKEERDFEEMKQEEIRRKEEERRAEEKRVRRAKEEKARLEREAAEKKVREEKERRERAEAVKLAEERKKQEKLAEEEKARKAKKEAERAAEEANKAKKKDGSNSPAMKHSPLLLLLLCVMGCTLVC</sequence>
<reference evidence="4 5" key="1">
    <citation type="submission" date="2017-03" db="EMBL/GenBank/DDBJ databases">
        <title>An alternative strategy for trypanosome survival in the mammalian bloodstream revealed through genome and transcriptome analysis of the ubiquitous bovine parasite Trypanosoma (Megatrypanum) theileri.</title>
        <authorList>
            <person name="Kelly S."/>
            <person name="Ivens A."/>
            <person name="Mott A."/>
            <person name="O'Neill E."/>
            <person name="Emms D."/>
            <person name="Macleod O."/>
            <person name="Voorheis P."/>
            <person name="Matthews J."/>
            <person name="Matthews K."/>
            <person name="Carrington M."/>
        </authorList>
    </citation>
    <scope>NUCLEOTIDE SEQUENCE [LARGE SCALE GENOMIC DNA]</scope>
    <source>
        <strain evidence="4">Edinburgh</strain>
    </source>
</reference>
<keyword evidence="1" id="KW-0175">Coiled coil</keyword>
<evidence type="ECO:0000313" key="4">
    <source>
        <dbReference type="EMBL" id="ORC82527.1"/>
    </source>
</evidence>
<feature type="coiled-coil region" evidence="1">
    <location>
        <begin position="110"/>
        <end position="144"/>
    </location>
</feature>
<feature type="signal peptide" evidence="3">
    <location>
        <begin position="1"/>
        <end position="27"/>
    </location>
</feature>
<keyword evidence="5" id="KW-1185">Reference proteome</keyword>
<dbReference type="AlphaFoldDB" id="A0A1X0NF76"/>
<dbReference type="RefSeq" id="XP_028877244.1">
    <property type="nucleotide sequence ID" value="XM_029031462.1"/>
</dbReference>
<keyword evidence="3" id="KW-0732">Signal</keyword>
<feature type="chain" id="PRO_5012258958" evidence="3">
    <location>
        <begin position="28"/>
        <end position="468"/>
    </location>
</feature>
<accession>A0A1X0NF76</accession>
<feature type="region of interest" description="Disordered" evidence="2">
    <location>
        <begin position="340"/>
        <end position="450"/>
    </location>
</feature>
<dbReference type="Proteomes" id="UP000192257">
    <property type="component" value="Unassembled WGS sequence"/>
</dbReference>
<gene>
    <name evidence="4" type="ORF">TM35_000881060</name>
</gene>
<name>A0A1X0NF76_9TRYP</name>
<evidence type="ECO:0000313" key="5">
    <source>
        <dbReference type="Proteomes" id="UP000192257"/>
    </source>
</evidence>
<evidence type="ECO:0000256" key="1">
    <source>
        <dbReference type="SAM" id="Coils"/>
    </source>
</evidence>
<proteinExistence type="predicted"/>
<feature type="compositionally biased region" description="Basic and acidic residues" evidence="2">
    <location>
        <begin position="340"/>
        <end position="443"/>
    </location>
</feature>
<comment type="caution">
    <text evidence="4">The sequence shown here is derived from an EMBL/GenBank/DDBJ whole genome shotgun (WGS) entry which is preliminary data.</text>
</comment>
<dbReference type="STRING" id="67003.A0A1X0NF76"/>